<dbReference type="Proteomes" id="UP000548632">
    <property type="component" value="Unassembled WGS sequence"/>
</dbReference>
<comment type="caution">
    <text evidence="1">The sequence shown here is derived from an EMBL/GenBank/DDBJ whole genome shotgun (WGS) entry which is preliminary data.</text>
</comment>
<evidence type="ECO:0000313" key="2">
    <source>
        <dbReference type="Proteomes" id="UP000548632"/>
    </source>
</evidence>
<gene>
    <name evidence="1" type="ORF">HUK38_12240</name>
</gene>
<name>A0A839HIZ1_9GAMM</name>
<accession>A0A839HIZ1</accession>
<dbReference type="RefSeq" id="WP_182584611.1">
    <property type="nucleotide sequence ID" value="NZ_JABVCQ010000031.1"/>
</dbReference>
<dbReference type="EMBL" id="JABVCQ010000031">
    <property type="protein sequence ID" value="MBB1126986.1"/>
    <property type="molecule type" value="Genomic_DNA"/>
</dbReference>
<organism evidence="1 2">
    <name type="scientific">Thiospirillum jenense</name>
    <dbReference type="NCBI Taxonomy" id="1653858"/>
    <lineage>
        <taxon>Bacteria</taxon>
        <taxon>Pseudomonadati</taxon>
        <taxon>Pseudomonadota</taxon>
        <taxon>Gammaproteobacteria</taxon>
        <taxon>Chromatiales</taxon>
        <taxon>Chromatiaceae</taxon>
        <taxon>Thiospirillum</taxon>
    </lineage>
</organism>
<keyword evidence="2" id="KW-1185">Reference proteome</keyword>
<protein>
    <submittedName>
        <fullName evidence="1">Uncharacterized protein</fullName>
    </submittedName>
</protein>
<sequence length="258" mass="29688">MSLPLLMKTAGFVFSLLDDNQETALLESIHQETNQQTSLLESILWETNQQTLLLEGVQTSLGLIGVGTVLNLGLSVFSLYKINQLSKNVNQLRKDVKEGFWDLKNFVQERTDAVIDYQYQSIVSEAYYHYCQGVKDIQTALRLKNNNEHKKRLLYKSQTHFSEALIKYNSQALIKSHNAAEMLKHLEMITIVEGMQGALWFLLGEHREGTHTFKEIYKHLDTKLKTIGQHVDEQTFDLVLMDTHAIRSEDMKWLKSVG</sequence>
<dbReference type="AlphaFoldDB" id="A0A839HIZ1"/>
<reference evidence="1 2" key="1">
    <citation type="journal article" date="2020" name="Arch. Microbiol.">
        <title>The genome sequence of the giant phototrophic gammaproteobacterium Thiospirillum jenense gives insight into its physiological properties and phylogenetic relationships.</title>
        <authorList>
            <person name="Imhoff J.F."/>
            <person name="Meyer T.E."/>
            <person name="Kyndt J.A."/>
        </authorList>
    </citation>
    <scope>NUCLEOTIDE SEQUENCE [LARGE SCALE GENOMIC DNA]</scope>
    <source>
        <strain evidence="1 2">DSM 216</strain>
    </source>
</reference>
<proteinExistence type="predicted"/>
<evidence type="ECO:0000313" key="1">
    <source>
        <dbReference type="EMBL" id="MBB1126986.1"/>
    </source>
</evidence>